<reference evidence="2" key="1">
    <citation type="journal article" date="2019" name="Int. J. Syst. Evol. Microbiol.">
        <title>The Global Catalogue of Microorganisms (GCM) 10K type strain sequencing project: providing services to taxonomists for standard genome sequencing and annotation.</title>
        <authorList>
            <consortium name="The Broad Institute Genomics Platform"/>
            <consortium name="The Broad Institute Genome Sequencing Center for Infectious Disease"/>
            <person name="Wu L."/>
            <person name="Ma J."/>
        </authorList>
    </citation>
    <scope>NUCLEOTIDE SEQUENCE [LARGE SCALE GENOMIC DNA]</scope>
    <source>
        <strain evidence="2">KCTC 52473</strain>
    </source>
</reference>
<organism evidence="1 2">
    <name type="scientific">Agaribacter flavus</name>
    <dbReference type="NCBI Taxonomy" id="1902781"/>
    <lineage>
        <taxon>Bacteria</taxon>
        <taxon>Pseudomonadati</taxon>
        <taxon>Pseudomonadota</taxon>
        <taxon>Gammaproteobacteria</taxon>
        <taxon>Alteromonadales</taxon>
        <taxon>Alteromonadaceae</taxon>
        <taxon>Agaribacter</taxon>
    </lineage>
</organism>
<dbReference type="EMBL" id="JBHRSW010000017">
    <property type="protein sequence ID" value="MFC3122063.1"/>
    <property type="molecule type" value="Genomic_DNA"/>
</dbReference>
<comment type="caution">
    <text evidence="1">The sequence shown here is derived from an EMBL/GenBank/DDBJ whole genome shotgun (WGS) entry which is preliminary data.</text>
</comment>
<evidence type="ECO:0008006" key="3">
    <source>
        <dbReference type="Google" id="ProtNLM"/>
    </source>
</evidence>
<protein>
    <recommendedName>
        <fullName evidence="3">HTH merR-type domain-containing protein</fullName>
    </recommendedName>
</protein>
<accession>A0ABV7FS05</accession>
<name>A0ABV7FS05_9ALTE</name>
<proteinExistence type="predicted"/>
<evidence type="ECO:0000313" key="2">
    <source>
        <dbReference type="Proteomes" id="UP001595478"/>
    </source>
</evidence>
<dbReference type="Proteomes" id="UP001595478">
    <property type="component" value="Unassembled WGS sequence"/>
</dbReference>
<sequence>MKTKDICEALNIKRHQLRAWTDALAPYSKQTTHARSARRFDTGDLLFFATVQHIEKKFGLSISVFAKLSQCIYDTVRSPRTINDHERIFLDINSQRCFITDTLDIDAEGILIDIAPVKKLVSGFLELTPTQEQIHFGLAKVS</sequence>
<gene>
    <name evidence="1" type="ORF">ACFOHL_10555</name>
</gene>
<dbReference type="RefSeq" id="WP_376920197.1">
    <property type="nucleotide sequence ID" value="NZ_JBHRSW010000017.1"/>
</dbReference>
<evidence type="ECO:0000313" key="1">
    <source>
        <dbReference type="EMBL" id="MFC3122063.1"/>
    </source>
</evidence>
<keyword evidence="2" id="KW-1185">Reference proteome</keyword>